<sequence>MSSAGTKLEESISDFFSNAGACTTRSSCDAFASKTFGGFTYLCGNLPSRFQETAIRVQDNLPALFSGEHPLVVTHGDLSEMNILANPETGEITGIIDWAEAGIQPFGFALYALDNILGYLTPSGWVFHTTAEHLQHEFWRIFCGLVGGLSQCEMELIQLARQAGLFLRYGNPYKPGRKGVVGVGGTENTIKVLDALIPGPSPHLPGLNQ</sequence>
<gene>
    <name evidence="2" type="ORF">C8A01DRAFT_32748</name>
</gene>
<evidence type="ECO:0000259" key="1">
    <source>
        <dbReference type="Pfam" id="PF01636"/>
    </source>
</evidence>
<dbReference type="AlphaFoldDB" id="A0AAN6PPX7"/>
<name>A0AAN6PPX7_9PEZI</name>
<dbReference type="EMBL" id="MU854331">
    <property type="protein sequence ID" value="KAK4043109.1"/>
    <property type="molecule type" value="Genomic_DNA"/>
</dbReference>
<dbReference type="Proteomes" id="UP001303115">
    <property type="component" value="Unassembled WGS sequence"/>
</dbReference>
<evidence type="ECO:0000313" key="2">
    <source>
        <dbReference type="EMBL" id="KAK4043109.1"/>
    </source>
</evidence>
<organism evidence="2 3">
    <name type="scientific">Parachaetomium inaequale</name>
    <dbReference type="NCBI Taxonomy" id="2588326"/>
    <lineage>
        <taxon>Eukaryota</taxon>
        <taxon>Fungi</taxon>
        <taxon>Dikarya</taxon>
        <taxon>Ascomycota</taxon>
        <taxon>Pezizomycotina</taxon>
        <taxon>Sordariomycetes</taxon>
        <taxon>Sordariomycetidae</taxon>
        <taxon>Sordariales</taxon>
        <taxon>Chaetomiaceae</taxon>
        <taxon>Parachaetomium</taxon>
    </lineage>
</organism>
<reference evidence="3" key="1">
    <citation type="journal article" date="2023" name="Mol. Phylogenet. Evol.">
        <title>Genome-scale phylogeny and comparative genomics of the fungal order Sordariales.</title>
        <authorList>
            <person name="Hensen N."/>
            <person name="Bonometti L."/>
            <person name="Westerberg I."/>
            <person name="Brannstrom I.O."/>
            <person name="Guillou S."/>
            <person name="Cros-Aarteil S."/>
            <person name="Calhoun S."/>
            <person name="Haridas S."/>
            <person name="Kuo A."/>
            <person name="Mondo S."/>
            <person name="Pangilinan J."/>
            <person name="Riley R."/>
            <person name="LaButti K."/>
            <person name="Andreopoulos B."/>
            <person name="Lipzen A."/>
            <person name="Chen C."/>
            <person name="Yan M."/>
            <person name="Daum C."/>
            <person name="Ng V."/>
            <person name="Clum A."/>
            <person name="Steindorff A."/>
            <person name="Ohm R.A."/>
            <person name="Martin F."/>
            <person name="Silar P."/>
            <person name="Natvig D.O."/>
            <person name="Lalanne C."/>
            <person name="Gautier V."/>
            <person name="Ament-Velasquez S.L."/>
            <person name="Kruys A."/>
            <person name="Hutchinson M.I."/>
            <person name="Powell A.J."/>
            <person name="Barry K."/>
            <person name="Miller A.N."/>
            <person name="Grigoriev I.V."/>
            <person name="Debuchy R."/>
            <person name="Gladieux P."/>
            <person name="Hiltunen Thoren M."/>
            <person name="Johannesson H."/>
        </authorList>
    </citation>
    <scope>NUCLEOTIDE SEQUENCE [LARGE SCALE GENOMIC DNA]</scope>
    <source>
        <strain evidence="3">CBS 284.82</strain>
    </source>
</reference>
<dbReference type="InterPro" id="IPR011009">
    <property type="entry name" value="Kinase-like_dom_sf"/>
</dbReference>
<dbReference type="Gene3D" id="3.90.1200.10">
    <property type="match status" value="1"/>
</dbReference>
<accession>A0AAN6PPX7</accession>
<dbReference type="Pfam" id="PF01636">
    <property type="entry name" value="APH"/>
    <property type="match status" value="1"/>
</dbReference>
<dbReference type="SUPFAM" id="SSF56112">
    <property type="entry name" value="Protein kinase-like (PK-like)"/>
    <property type="match status" value="1"/>
</dbReference>
<keyword evidence="3" id="KW-1185">Reference proteome</keyword>
<dbReference type="InterPro" id="IPR002575">
    <property type="entry name" value="Aminoglycoside_PTrfase"/>
</dbReference>
<protein>
    <recommendedName>
        <fullName evidence="1">Aminoglycoside phosphotransferase domain-containing protein</fullName>
    </recommendedName>
</protein>
<comment type="caution">
    <text evidence="2">The sequence shown here is derived from an EMBL/GenBank/DDBJ whole genome shotgun (WGS) entry which is preliminary data.</text>
</comment>
<proteinExistence type="predicted"/>
<evidence type="ECO:0000313" key="3">
    <source>
        <dbReference type="Proteomes" id="UP001303115"/>
    </source>
</evidence>
<feature type="domain" description="Aminoglycoside phosphotransferase" evidence="1">
    <location>
        <begin position="52"/>
        <end position="107"/>
    </location>
</feature>